<feature type="transmembrane region" description="Helical" evidence="1">
    <location>
        <begin position="158"/>
        <end position="178"/>
    </location>
</feature>
<dbReference type="Proteomes" id="UP000886890">
    <property type="component" value="Unassembled WGS sequence"/>
</dbReference>
<keyword evidence="1" id="KW-0472">Membrane</keyword>
<evidence type="ECO:0000313" key="3">
    <source>
        <dbReference type="Proteomes" id="UP000886890"/>
    </source>
</evidence>
<accession>A0A9D2BJE7</accession>
<evidence type="ECO:0000256" key="1">
    <source>
        <dbReference type="SAM" id="Phobius"/>
    </source>
</evidence>
<sequence>MSNVFDNFNGDIRNWKGILIGTIVTIVNVAIIFLIDGFLLHPIPAPEGTFSFSGGSYAEFDLAEAGTGYSNDNIIDTYFPNDERIYLVRQGDELHLLEFRVHRYTKRSSLKRDLTVESEGTQTFRLGGILDPVTVEISDGRITDTNASAPILTNDLRFLYVLIAILLAAFEVTLFNYLTGRA</sequence>
<reference evidence="2" key="1">
    <citation type="journal article" date="2021" name="PeerJ">
        <title>Extensive microbial diversity within the chicken gut microbiome revealed by metagenomics and culture.</title>
        <authorList>
            <person name="Gilroy R."/>
            <person name="Ravi A."/>
            <person name="Getino M."/>
            <person name="Pursley I."/>
            <person name="Horton D.L."/>
            <person name="Alikhan N.F."/>
            <person name="Baker D."/>
            <person name="Gharbi K."/>
            <person name="Hall N."/>
            <person name="Watson M."/>
            <person name="Adriaenssens E.M."/>
            <person name="Foster-Nyarko E."/>
            <person name="Jarju S."/>
            <person name="Secka A."/>
            <person name="Antonio M."/>
            <person name="Oren A."/>
            <person name="Chaudhuri R.R."/>
            <person name="La Ragione R."/>
            <person name="Hildebrand F."/>
            <person name="Pallen M.J."/>
        </authorList>
    </citation>
    <scope>NUCLEOTIDE SEQUENCE</scope>
    <source>
        <strain evidence="2">CHK183-1962</strain>
    </source>
</reference>
<comment type="caution">
    <text evidence="2">The sequence shown here is derived from an EMBL/GenBank/DDBJ whole genome shotgun (WGS) entry which is preliminary data.</text>
</comment>
<dbReference type="AlphaFoldDB" id="A0A9D2BJE7"/>
<keyword evidence="1" id="KW-0812">Transmembrane</keyword>
<organism evidence="2 3">
    <name type="scientific">Candidatus Fusicatenibacter merdavium</name>
    <dbReference type="NCBI Taxonomy" id="2838600"/>
    <lineage>
        <taxon>Bacteria</taxon>
        <taxon>Bacillati</taxon>
        <taxon>Bacillota</taxon>
        <taxon>Clostridia</taxon>
        <taxon>Lachnospirales</taxon>
        <taxon>Lachnospiraceae</taxon>
        <taxon>Fusicatenibacter</taxon>
    </lineage>
</organism>
<protein>
    <submittedName>
        <fullName evidence="2">Uncharacterized protein</fullName>
    </submittedName>
</protein>
<evidence type="ECO:0000313" key="2">
    <source>
        <dbReference type="EMBL" id="HIX78298.1"/>
    </source>
</evidence>
<name>A0A9D2BJE7_9FIRM</name>
<feature type="transmembrane region" description="Helical" evidence="1">
    <location>
        <begin position="18"/>
        <end position="40"/>
    </location>
</feature>
<gene>
    <name evidence="2" type="ORF">H9734_12025</name>
</gene>
<dbReference type="EMBL" id="DXEK01000194">
    <property type="protein sequence ID" value="HIX78298.1"/>
    <property type="molecule type" value="Genomic_DNA"/>
</dbReference>
<proteinExistence type="predicted"/>
<keyword evidence="1" id="KW-1133">Transmembrane helix</keyword>
<reference evidence="2" key="2">
    <citation type="submission" date="2021-04" db="EMBL/GenBank/DDBJ databases">
        <authorList>
            <person name="Gilroy R."/>
        </authorList>
    </citation>
    <scope>NUCLEOTIDE SEQUENCE</scope>
    <source>
        <strain evidence="2">CHK183-1962</strain>
    </source>
</reference>